<reference evidence="1" key="2">
    <citation type="journal article" date="2021" name="PeerJ">
        <title>Extensive microbial diversity within the chicken gut microbiome revealed by metagenomics and culture.</title>
        <authorList>
            <person name="Gilroy R."/>
            <person name="Ravi A."/>
            <person name="Getino M."/>
            <person name="Pursley I."/>
            <person name="Horton D.L."/>
            <person name="Alikhan N.F."/>
            <person name="Baker D."/>
            <person name="Gharbi K."/>
            <person name="Hall N."/>
            <person name="Watson M."/>
            <person name="Adriaenssens E.M."/>
            <person name="Foster-Nyarko E."/>
            <person name="Jarju S."/>
            <person name="Secka A."/>
            <person name="Antonio M."/>
            <person name="Oren A."/>
            <person name="Chaudhuri R.R."/>
            <person name="La Ragione R."/>
            <person name="Hildebrand F."/>
            <person name="Pallen M.J."/>
        </authorList>
    </citation>
    <scope>NUCLEOTIDE SEQUENCE</scope>
    <source>
        <strain evidence="1">6966</strain>
    </source>
</reference>
<reference evidence="1" key="3">
    <citation type="submission" date="2021-09" db="EMBL/GenBank/DDBJ databases">
        <authorList>
            <person name="Gilroy R."/>
        </authorList>
    </citation>
    <scope>NUCLEOTIDE SEQUENCE</scope>
    <source>
        <strain evidence="1">6966</strain>
    </source>
</reference>
<gene>
    <name evidence="2" type="ORF">DWW18_09065</name>
    <name evidence="3" type="ORF">DWZ68_09240</name>
    <name evidence="1" type="ORF">K8V05_04060</name>
</gene>
<evidence type="ECO:0000313" key="1">
    <source>
        <dbReference type="EMBL" id="HJF69911.1"/>
    </source>
</evidence>
<name>A0A412X1A4_9BACT</name>
<dbReference type="EMBL" id="DYVS01000073">
    <property type="protein sequence ID" value="HJF69911.1"/>
    <property type="molecule type" value="Genomic_DNA"/>
</dbReference>
<protein>
    <submittedName>
        <fullName evidence="2">DUF4843 domain-containing protein</fullName>
    </submittedName>
</protein>
<comment type="caution">
    <text evidence="2">The sequence shown here is derived from an EMBL/GenBank/DDBJ whole genome shotgun (WGS) entry which is preliminary data.</text>
</comment>
<dbReference type="STRING" id="1121130.GCA_000519105_03734"/>
<evidence type="ECO:0000313" key="3">
    <source>
        <dbReference type="EMBL" id="RHM43251.1"/>
    </source>
</evidence>
<evidence type="ECO:0000313" key="4">
    <source>
        <dbReference type="Proteomes" id="UP000283589"/>
    </source>
</evidence>
<organism evidence="2 4">
    <name type="scientific">Butyricimonas virosa</name>
    <dbReference type="NCBI Taxonomy" id="544645"/>
    <lineage>
        <taxon>Bacteria</taxon>
        <taxon>Pseudomonadati</taxon>
        <taxon>Bacteroidota</taxon>
        <taxon>Bacteroidia</taxon>
        <taxon>Bacteroidales</taxon>
        <taxon>Odoribacteraceae</taxon>
        <taxon>Butyricimonas</taxon>
    </lineage>
</organism>
<dbReference type="Proteomes" id="UP000286038">
    <property type="component" value="Unassembled WGS sequence"/>
</dbReference>
<proteinExistence type="predicted"/>
<reference evidence="4 5" key="1">
    <citation type="submission" date="2018-08" db="EMBL/GenBank/DDBJ databases">
        <title>A genome reference for cultivated species of the human gut microbiota.</title>
        <authorList>
            <person name="Zou Y."/>
            <person name="Xue W."/>
            <person name="Luo G."/>
        </authorList>
    </citation>
    <scope>NUCLEOTIDE SEQUENCE [LARGE SCALE GENOMIC DNA]</scope>
    <source>
        <strain evidence="2 4">AF14-49</strain>
        <strain evidence="3 5">AF34-33</strain>
    </source>
</reference>
<dbReference type="AlphaFoldDB" id="A0A412X1A4"/>
<dbReference type="InterPro" id="IPR032299">
    <property type="entry name" value="DUF4843"/>
</dbReference>
<sequence length="248" mass="28061">MKIVIVNILIFLLVVGTISCKENTALDYENDPALYFENGTYSQKDSIAHTFFIQPNDQMRDTVFVEILTMGYPIDSDRPFVLEQANAGQPGAAIAGKHFVAFDDPEMLEHLKIPKGSVRKSFPLIVLRDPSLELEEVRIELKIGENEYFRPGIDVWTNFVVKTTAMAVKPTTWDTYWKYTFGPTWGSVKMKFIIDNTGFSDFDGGYLASDYGDYLGSKVQQKLLEYNANPNNPDRPLKEADGTIVTFE</sequence>
<dbReference type="Pfam" id="PF16132">
    <property type="entry name" value="DUF4843"/>
    <property type="match status" value="1"/>
</dbReference>
<evidence type="ECO:0000313" key="2">
    <source>
        <dbReference type="EMBL" id="RGV34072.1"/>
    </source>
</evidence>
<evidence type="ECO:0000313" key="5">
    <source>
        <dbReference type="Proteomes" id="UP000286038"/>
    </source>
</evidence>
<accession>A0A412X1A4</accession>
<dbReference type="Proteomes" id="UP000283589">
    <property type="component" value="Unassembled WGS sequence"/>
</dbReference>
<dbReference type="Proteomes" id="UP000742098">
    <property type="component" value="Unassembled WGS sequence"/>
</dbReference>
<dbReference type="EMBL" id="QRZA01000009">
    <property type="protein sequence ID" value="RGV34072.1"/>
    <property type="molecule type" value="Genomic_DNA"/>
</dbReference>
<dbReference type="RefSeq" id="WP_118260104.1">
    <property type="nucleotide sequence ID" value="NZ_CABJDM010000009.1"/>
</dbReference>
<dbReference type="EMBL" id="QRPV01000009">
    <property type="protein sequence ID" value="RHM43251.1"/>
    <property type="molecule type" value="Genomic_DNA"/>
</dbReference>
<dbReference type="PROSITE" id="PS51257">
    <property type="entry name" value="PROKAR_LIPOPROTEIN"/>
    <property type="match status" value="1"/>
</dbReference>